<dbReference type="GO" id="GO:0005524">
    <property type="term" value="F:ATP binding"/>
    <property type="evidence" value="ECO:0007669"/>
    <property type="project" value="UniProtKB-UniRule"/>
</dbReference>
<sequence>MERDFTVLFRIRPSFLPTSPSTPPLISTDSAHTLTTVLEPRTNVHTSSTHTAHTFSSDGCFLASSSTSDLYSSHVDSLIPFVLCGGYATVLAYGQTGSGKTHTLSECSRLAIASLFRQNQAKCHVTLQAIEIYGKSKVNDLFDRTNTRVLIAENIAGSSTFAKATTKPIRSAESMLEEVESAWSQRMTRGTEKNPQSSRSHALIRIICQPNKDKNATPGVLQLVDLAGSERAADHSASGARACGGDVDSAQRMAETVAINTSLMTLKSCIRARTSPTPPAIGSGAAPVPHIPFRSSKLTLALKEAFDLYSRQPTHTLLIATASPDVVDVAATLNTLRYASALVAAPHARIQLQPDPQGRNVFFWSNQRLAEWLTKYASPLLTSEDAVQVLAGMDGSSFAKLPEGEFYSRIQAIIRTERWTNQQQTAAKEVYLKWWKLVIASRTLSQKALEQEWKQRQKEKATAEEHETREDKDVQRLLRLPSIAAAPTSA</sequence>
<comment type="similarity">
    <text evidence="3 4">Belongs to the TRAFAC class myosin-kinesin ATPase superfamily. Kinesin family.</text>
</comment>
<dbReference type="InterPro" id="IPR036961">
    <property type="entry name" value="Kinesin_motor_dom_sf"/>
</dbReference>
<dbReference type="Gene3D" id="3.40.850.10">
    <property type="entry name" value="Kinesin motor domain"/>
    <property type="match status" value="1"/>
</dbReference>
<dbReference type="GO" id="GO:0003777">
    <property type="term" value="F:microtubule motor activity"/>
    <property type="evidence" value="ECO:0000318"/>
    <property type="project" value="GO_Central"/>
</dbReference>
<dbReference type="GO" id="GO:0007018">
    <property type="term" value="P:microtubule-based movement"/>
    <property type="evidence" value="ECO:0000318"/>
    <property type="project" value="GO_Central"/>
</dbReference>
<dbReference type="CDD" id="cd01367">
    <property type="entry name" value="KISc_KIF2_like"/>
    <property type="match status" value="1"/>
</dbReference>
<organism evidence="7 8">
    <name type="scientific">Mycosarcoma maydis</name>
    <name type="common">Corn smut fungus</name>
    <name type="synonym">Ustilago maydis</name>
    <dbReference type="NCBI Taxonomy" id="5270"/>
    <lineage>
        <taxon>Eukaryota</taxon>
        <taxon>Fungi</taxon>
        <taxon>Dikarya</taxon>
        <taxon>Basidiomycota</taxon>
        <taxon>Ustilaginomycotina</taxon>
        <taxon>Ustilaginomycetes</taxon>
        <taxon>Ustilaginales</taxon>
        <taxon>Ustilaginaceae</taxon>
        <taxon>Mycosarcoma</taxon>
    </lineage>
</organism>
<keyword evidence="2 3" id="KW-0067">ATP-binding</keyword>
<dbReference type="GO" id="GO:0005874">
    <property type="term" value="C:microtubule"/>
    <property type="evidence" value="ECO:0000318"/>
    <property type="project" value="GO_Central"/>
</dbReference>
<dbReference type="InParanoid" id="A0A0D1BUE9"/>
<dbReference type="SUPFAM" id="SSF52540">
    <property type="entry name" value="P-loop containing nucleoside triphosphate hydrolases"/>
    <property type="match status" value="1"/>
</dbReference>
<keyword evidence="8" id="KW-1185">Reference proteome</keyword>
<protein>
    <recommendedName>
        <fullName evidence="4">Kinesin-like protein</fullName>
    </recommendedName>
</protein>
<evidence type="ECO:0000256" key="2">
    <source>
        <dbReference type="ARBA" id="ARBA00022840"/>
    </source>
</evidence>
<dbReference type="VEuPathDB" id="FungiDB:UMAG_06427"/>
<feature type="domain" description="Kinesin motor" evidence="6">
    <location>
        <begin position="4"/>
        <end position="345"/>
    </location>
</feature>
<dbReference type="GO" id="GO:0005737">
    <property type="term" value="C:cytoplasm"/>
    <property type="evidence" value="ECO:0000318"/>
    <property type="project" value="GO_Central"/>
</dbReference>
<dbReference type="PROSITE" id="PS00411">
    <property type="entry name" value="KINESIN_MOTOR_1"/>
    <property type="match status" value="1"/>
</dbReference>
<dbReference type="PANTHER" id="PTHR24115:SF799">
    <property type="entry name" value="KINESIN-LIKE PROTEIN"/>
    <property type="match status" value="1"/>
</dbReference>
<dbReference type="Proteomes" id="UP000000561">
    <property type="component" value="Chromosome 23"/>
</dbReference>
<name>A0A0D1BUE9_MYCMD</name>
<dbReference type="OrthoDB" id="3176171at2759"/>
<keyword evidence="4" id="KW-0493">Microtubule</keyword>
<dbReference type="KEGG" id="uma:UMAG_06427"/>
<keyword evidence="1 3" id="KW-0547">Nucleotide-binding</keyword>
<evidence type="ECO:0000313" key="8">
    <source>
        <dbReference type="Proteomes" id="UP000000561"/>
    </source>
</evidence>
<feature type="compositionally biased region" description="Basic and acidic residues" evidence="5">
    <location>
        <begin position="454"/>
        <end position="476"/>
    </location>
</feature>
<evidence type="ECO:0000259" key="6">
    <source>
        <dbReference type="PROSITE" id="PS50067"/>
    </source>
</evidence>
<dbReference type="eggNOG" id="KOG0246">
    <property type="taxonomic scope" value="Eukaryota"/>
</dbReference>
<accession>A0A0D1BUE9</accession>
<gene>
    <name evidence="7" type="ORF">UMAG_06427</name>
</gene>
<proteinExistence type="inferred from homology"/>
<feature type="region of interest" description="Disordered" evidence="5">
    <location>
        <begin position="454"/>
        <end position="490"/>
    </location>
</feature>
<dbReference type="EMBL" id="CM003162">
    <property type="protein sequence ID" value="KIS65727.1"/>
    <property type="molecule type" value="Genomic_DNA"/>
</dbReference>
<feature type="binding site" evidence="3">
    <location>
        <begin position="94"/>
        <end position="101"/>
    </location>
    <ligand>
        <name>ATP</name>
        <dbReference type="ChEBI" id="CHEBI:30616"/>
    </ligand>
</feature>
<dbReference type="PRINTS" id="PR00380">
    <property type="entry name" value="KINESINHEAVY"/>
</dbReference>
<dbReference type="InterPro" id="IPR001752">
    <property type="entry name" value="Kinesin_motor_dom"/>
</dbReference>
<dbReference type="RefSeq" id="XP_011392709.1">
    <property type="nucleotide sequence ID" value="XM_011394407.1"/>
</dbReference>
<evidence type="ECO:0000313" key="7">
    <source>
        <dbReference type="EMBL" id="KIS65727.1"/>
    </source>
</evidence>
<dbReference type="OMA" id="AFEIYLW"/>
<evidence type="ECO:0000256" key="3">
    <source>
        <dbReference type="PROSITE-ProRule" id="PRU00283"/>
    </source>
</evidence>
<reference evidence="7 8" key="1">
    <citation type="journal article" date="2006" name="Nature">
        <title>Insights from the genome of the biotrophic fungal plant pathogen Ustilago maydis.</title>
        <authorList>
            <person name="Kamper J."/>
            <person name="Kahmann R."/>
            <person name="Bolker M."/>
            <person name="Ma L.J."/>
            <person name="Brefort T."/>
            <person name="Saville B.J."/>
            <person name="Banuett F."/>
            <person name="Kronstad J.W."/>
            <person name="Gold S.E."/>
            <person name="Muller O."/>
            <person name="Perlin M.H."/>
            <person name="Wosten H.A."/>
            <person name="de Vries R."/>
            <person name="Ruiz-Herrera J."/>
            <person name="Reynaga-Pena C.G."/>
            <person name="Snetselaar K."/>
            <person name="McCann M."/>
            <person name="Perez-Martin J."/>
            <person name="Feldbrugge M."/>
            <person name="Basse C.W."/>
            <person name="Steinberg G."/>
            <person name="Ibeas J.I."/>
            <person name="Holloman W."/>
            <person name="Guzman P."/>
            <person name="Farman M."/>
            <person name="Stajich J.E."/>
            <person name="Sentandreu R."/>
            <person name="Gonzalez-Prieto J.M."/>
            <person name="Kennell J.C."/>
            <person name="Molina L."/>
            <person name="Schirawski J."/>
            <person name="Mendoza-Mendoza A."/>
            <person name="Greilinger D."/>
            <person name="Munch K."/>
            <person name="Rossel N."/>
            <person name="Scherer M."/>
            <person name="Vranes M."/>
            <person name="Ladendorf O."/>
            <person name="Vincon V."/>
            <person name="Fuchs U."/>
            <person name="Sandrock B."/>
            <person name="Meng S."/>
            <person name="Ho E.C."/>
            <person name="Cahill M.J."/>
            <person name="Boyce K.J."/>
            <person name="Klose J."/>
            <person name="Klosterman S.J."/>
            <person name="Deelstra H.J."/>
            <person name="Ortiz-Castellanos L."/>
            <person name="Li W."/>
            <person name="Sanchez-Alonso P."/>
            <person name="Schreier P.H."/>
            <person name="Hauser-Hahn I."/>
            <person name="Vaupel M."/>
            <person name="Koopmann E."/>
            <person name="Friedrich G."/>
            <person name="Voss H."/>
            <person name="Schluter T."/>
            <person name="Margolis J."/>
            <person name="Platt D."/>
            <person name="Swimmer C."/>
            <person name="Gnirke A."/>
            <person name="Chen F."/>
            <person name="Vysotskaia V."/>
            <person name="Mannhaupt G."/>
            <person name="Guldener U."/>
            <person name="Munsterkotter M."/>
            <person name="Haase D."/>
            <person name="Oesterheld M."/>
            <person name="Mewes H.W."/>
            <person name="Mauceli E.W."/>
            <person name="DeCaprio D."/>
            <person name="Wade C.M."/>
            <person name="Butler J."/>
            <person name="Young S."/>
            <person name="Jaffe D.B."/>
            <person name="Calvo S."/>
            <person name="Nusbaum C."/>
            <person name="Galagan J."/>
            <person name="Birren B.W."/>
        </authorList>
    </citation>
    <scope>NUCLEOTIDE SEQUENCE [LARGE SCALE GENOMIC DNA]</scope>
    <source>
        <strain evidence="8">DSM 14603 / FGSC 9021 / UM521</strain>
    </source>
</reference>
<dbReference type="GO" id="GO:0016887">
    <property type="term" value="F:ATP hydrolysis activity"/>
    <property type="evidence" value="ECO:0000318"/>
    <property type="project" value="GO_Central"/>
</dbReference>
<dbReference type="InterPro" id="IPR019821">
    <property type="entry name" value="Kinesin_motor_CS"/>
</dbReference>
<evidence type="ECO:0000256" key="4">
    <source>
        <dbReference type="RuleBase" id="RU000394"/>
    </source>
</evidence>
<evidence type="ECO:0000256" key="5">
    <source>
        <dbReference type="SAM" id="MobiDB-lite"/>
    </source>
</evidence>
<dbReference type="InterPro" id="IPR027640">
    <property type="entry name" value="Kinesin-like_fam"/>
</dbReference>
<dbReference type="GeneID" id="23566023"/>
<dbReference type="GO" id="GO:0008017">
    <property type="term" value="F:microtubule binding"/>
    <property type="evidence" value="ECO:0000318"/>
    <property type="project" value="GO_Central"/>
</dbReference>
<dbReference type="SMART" id="SM00129">
    <property type="entry name" value="KISc"/>
    <property type="match status" value="1"/>
</dbReference>
<dbReference type="STRING" id="237631.A0A0D1BUE9"/>
<evidence type="ECO:0000256" key="1">
    <source>
        <dbReference type="ARBA" id="ARBA00022741"/>
    </source>
</evidence>
<dbReference type="PROSITE" id="PS50067">
    <property type="entry name" value="KINESIN_MOTOR_2"/>
    <property type="match status" value="1"/>
</dbReference>
<dbReference type="Pfam" id="PF00225">
    <property type="entry name" value="Kinesin"/>
    <property type="match status" value="1"/>
</dbReference>
<dbReference type="PANTHER" id="PTHR24115">
    <property type="entry name" value="KINESIN-RELATED"/>
    <property type="match status" value="1"/>
</dbReference>
<keyword evidence="3 4" id="KW-0505">Motor protein</keyword>
<dbReference type="InterPro" id="IPR027417">
    <property type="entry name" value="P-loop_NTPase"/>
</dbReference>
<dbReference type="AlphaFoldDB" id="A0A0D1BUE9"/>
<dbReference type="GO" id="GO:0005871">
    <property type="term" value="C:kinesin complex"/>
    <property type="evidence" value="ECO:0000318"/>
    <property type="project" value="GO_Central"/>
</dbReference>